<feature type="region of interest" description="Disordered" evidence="1">
    <location>
        <begin position="140"/>
        <end position="161"/>
    </location>
</feature>
<feature type="compositionally biased region" description="Low complexity" evidence="1">
    <location>
        <begin position="339"/>
        <end position="352"/>
    </location>
</feature>
<dbReference type="AlphaFoldDB" id="A0A9K3LB66"/>
<gene>
    <name evidence="2" type="ORF">IV203_002334</name>
</gene>
<sequence length="397" mass="44438">MARSLSNKDNAVCGDGPTFAATTTPESPLTYKAMSTNGRRCHRCCSKDSFSSSVLCRRNESNLESSTESRFVEEQSVTGDPSRNIRESLPHNNNNNNNHSMDVSIRRSSSFRRIKDSMEKLSRKALLRRHQFQPRIKSLLDDEQQQQQHQDSFDNNTKSHHHPQEELVTMMTSLIDPAAMRIFHTDQQHDELLTVLLDNAIGGCAPTEFQFQYQYQQQQKQQQLSNHGSKLMTVEETTKSILCQDSLLSLSEEEVEEPVGFLTVLNKELKATIPHLPPHGQHDDLVLWLGDELEASTCGSPTTTTTTSTAIMDRLGGPLLLRFYDDSKASKNLIEYGHTTNNTTNNNNINRVHTNRPLPSPKEEGGGGMVEEMLESIELGYEASLMGCGGGNGMNQQ</sequence>
<evidence type="ECO:0000313" key="2">
    <source>
        <dbReference type="EMBL" id="KAG7357646.1"/>
    </source>
</evidence>
<accession>A0A9K3LB66</accession>
<dbReference type="Proteomes" id="UP000693970">
    <property type="component" value="Unassembled WGS sequence"/>
</dbReference>
<feature type="region of interest" description="Disordered" evidence="1">
    <location>
        <begin position="64"/>
        <end position="109"/>
    </location>
</feature>
<feature type="region of interest" description="Disordered" evidence="1">
    <location>
        <begin position="338"/>
        <end position="367"/>
    </location>
</feature>
<evidence type="ECO:0000313" key="3">
    <source>
        <dbReference type="Proteomes" id="UP000693970"/>
    </source>
</evidence>
<reference evidence="2" key="2">
    <citation type="submission" date="2021-04" db="EMBL/GenBank/DDBJ databases">
        <authorList>
            <person name="Podell S."/>
        </authorList>
    </citation>
    <scope>NUCLEOTIDE SEQUENCE</scope>
    <source>
        <strain evidence="2">Hildebrandi</strain>
    </source>
</reference>
<proteinExistence type="predicted"/>
<evidence type="ECO:0000256" key="1">
    <source>
        <dbReference type="SAM" id="MobiDB-lite"/>
    </source>
</evidence>
<dbReference type="EMBL" id="JAGRRH010000015">
    <property type="protein sequence ID" value="KAG7357646.1"/>
    <property type="molecule type" value="Genomic_DNA"/>
</dbReference>
<keyword evidence="3" id="KW-1185">Reference proteome</keyword>
<reference evidence="2" key="1">
    <citation type="journal article" date="2021" name="Sci. Rep.">
        <title>Diploid genomic architecture of Nitzschia inconspicua, an elite biomass production diatom.</title>
        <authorList>
            <person name="Oliver A."/>
            <person name="Podell S."/>
            <person name="Pinowska A."/>
            <person name="Traller J.C."/>
            <person name="Smith S.R."/>
            <person name="McClure R."/>
            <person name="Beliaev A."/>
            <person name="Bohutskyi P."/>
            <person name="Hill E.A."/>
            <person name="Rabines A."/>
            <person name="Zheng H."/>
            <person name="Allen L.Z."/>
            <person name="Kuo A."/>
            <person name="Grigoriev I.V."/>
            <person name="Allen A.E."/>
            <person name="Hazlebeck D."/>
            <person name="Allen E.E."/>
        </authorList>
    </citation>
    <scope>NUCLEOTIDE SEQUENCE</scope>
    <source>
        <strain evidence="2">Hildebrandi</strain>
    </source>
</reference>
<feature type="compositionally biased region" description="Polar residues" evidence="1">
    <location>
        <begin position="64"/>
        <end position="81"/>
    </location>
</feature>
<organism evidence="2 3">
    <name type="scientific">Nitzschia inconspicua</name>
    <dbReference type="NCBI Taxonomy" id="303405"/>
    <lineage>
        <taxon>Eukaryota</taxon>
        <taxon>Sar</taxon>
        <taxon>Stramenopiles</taxon>
        <taxon>Ochrophyta</taxon>
        <taxon>Bacillariophyta</taxon>
        <taxon>Bacillariophyceae</taxon>
        <taxon>Bacillariophycidae</taxon>
        <taxon>Bacillariales</taxon>
        <taxon>Bacillariaceae</taxon>
        <taxon>Nitzschia</taxon>
    </lineage>
</organism>
<feature type="region of interest" description="Disordered" evidence="1">
    <location>
        <begin position="1"/>
        <end position="25"/>
    </location>
</feature>
<name>A0A9K3LB66_9STRA</name>
<protein>
    <submittedName>
        <fullName evidence="2">Uncharacterized protein</fullName>
    </submittedName>
</protein>
<comment type="caution">
    <text evidence="2">The sequence shown here is derived from an EMBL/GenBank/DDBJ whole genome shotgun (WGS) entry which is preliminary data.</text>
</comment>